<evidence type="ECO:0000313" key="1">
    <source>
        <dbReference type="EMBL" id="CRK98943.1"/>
    </source>
</evidence>
<dbReference type="AlphaFoldDB" id="A0A1J1IF96"/>
<evidence type="ECO:0000313" key="2">
    <source>
        <dbReference type="Proteomes" id="UP000183832"/>
    </source>
</evidence>
<name>A0A1J1IF96_9DIPT</name>
<reference evidence="1 2" key="1">
    <citation type="submission" date="2015-04" db="EMBL/GenBank/DDBJ databases">
        <authorList>
            <person name="Syromyatnikov M.Y."/>
            <person name="Popov V.N."/>
        </authorList>
    </citation>
    <scope>NUCLEOTIDE SEQUENCE [LARGE SCALE GENOMIC DNA]</scope>
</reference>
<accession>A0A1J1IF96</accession>
<dbReference type="EMBL" id="CVRI01000048">
    <property type="protein sequence ID" value="CRK98943.1"/>
    <property type="molecule type" value="Genomic_DNA"/>
</dbReference>
<keyword evidence="2" id="KW-1185">Reference proteome</keyword>
<gene>
    <name evidence="1" type="ORF">CLUMA_CG012367</name>
</gene>
<protein>
    <submittedName>
        <fullName evidence="1">CLUMA_CG012367, isoform A</fullName>
    </submittedName>
</protein>
<proteinExistence type="predicted"/>
<dbReference type="Proteomes" id="UP000183832">
    <property type="component" value="Unassembled WGS sequence"/>
</dbReference>
<sequence>MTWVILNLLNTHAFQQALNSPSHHLLFGFCSHRNCKQKNEKHSKRKSDFKALFSCQSLKAKTRKEEKFTRFVTRHFNGHERNSGDVIRNSADSFFDSHVHKYSTECPQFSYGAHETSFISAHEIVQHKTNRVEDEMKICGA</sequence>
<organism evidence="1 2">
    <name type="scientific">Clunio marinus</name>
    <dbReference type="NCBI Taxonomy" id="568069"/>
    <lineage>
        <taxon>Eukaryota</taxon>
        <taxon>Metazoa</taxon>
        <taxon>Ecdysozoa</taxon>
        <taxon>Arthropoda</taxon>
        <taxon>Hexapoda</taxon>
        <taxon>Insecta</taxon>
        <taxon>Pterygota</taxon>
        <taxon>Neoptera</taxon>
        <taxon>Endopterygota</taxon>
        <taxon>Diptera</taxon>
        <taxon>Nematocera</taxon>
        <taxon>Chironomoidea</taxon>
        <taxon>Chironomidae</taxon>
        <taxon>Clunio</taxon>
    </lineage>
</organism>